<protein>
    <submittedName>
        <fullName evidence="3">Aminoglycoside phosphotransferase family protein</fullName>
    </submittedName>
</protein>
<evidence type="ECO:0000313" key="3">
    <source>
        <dbReference type="EMBL" id="QCC50297.1"/>
    </source>
</evidence>
<organism evidence="3 4">
    <name type="scientific">Halapricum salinum</name>
    <dbReference type="NCBI Taxonomy" id="1457250"/>
    <lineage>
        <taxon>Archaea</taxon>
        <taxon>Methanobacteriati</taxon>
        <taxon>Methanobacteriota</taxon>
        <taxon>Stenosarchaea group</taxon>
        <taxon>Halobacteria</taxon>
        <taxon>Halobacteriales</taxon>
        <taxon>Haloarculaceae</taxon>
        <taxon>Halapricum</taxon>
    </lineage>
</organism>
<dbReference type="EMBL" id="CP031310">
    <property type="protein sequence ID" value="QCC50297.1"/>
    <property type="molecule type" value="Genomic_DNA"/>
</dbReference>
<dbReference type="PANTHER" id="PTHR21310">
    <property type="entry name" value="AMINOGLYCOSIDE PHOSPHOTRANSFERASE-RELATED-RELATED"/>
    <property type="match status" value="1"/>
</dbReference>
<dbReference type="Pfam" id="PF01636">
    <property type="entry name" value="APH"/>
    <property type="match status" value="1"/>
</dbReference>
<dbReference type="SUPFAM" id="SSF56112">
    <property type="entry name" value="Protein kinase-like (PK-like)"/>
    <property type="match status" value="1"/>
</dbReference>
<dbReference type="AlphaFoldDB" id="A0A4D6HC53"/>
<dbReference type="Proteomes" id="UP000296706">
    <property type="component" value="Chromosome"/>
</dbReference>
<dbReference type="STRING" id="1457250.GCA_000755225_02932"/>
<dbReference type="GeneID" id="39846834"/>
<evidence type="ECO:0000313" key="4">
    <source>
        <dbReference type="Proteomes" id="UP000296706"/>
    </source>
</evidence>
<evidence type="ECO:0000259" key="2">
    <source>
        <dbReference type="Pfam" id="PF01636"/>
    </source>
</evidence>
<name>A0A4D6HC53_9EURY</name>
<dbReference type="InterPro" id="IPR011009">
    <property type="entry name" value="Kinase-like_dom_sf"/>
</dbReference>
<dbReference type="InterPro" id="IPR002575">
    <property type="entry name" value="Aminoglycoside_PTrfase"/>
</dbReference>
<dbReference type="GO" id="GO:0016740">
    <property type="term" value="F:transferase activity"/>
    <property type="evidence" value="ECO:0007669"/>
    <property type="project" value="UniProtKB-KW"/>
</dbReference>
<dbReference type="InterPro" id="IPR051678">
    <property type="entry name" value="AGP_Transferase"/>
</dbReference>
<feature type="region of interest" description="Disordered" evidence="1">
    <location>
        <begin position="1"/>
        <end position="32"/>
    </location>
</feature>
<gene>
    <name evidence="3" type="ORF">DV733_03175</name>
</gene>
<proteinExistence type="predicted"/>
<sequence>MDSRLASVLDEAFPDREVAETSPPGPSWNEQNRTVQVTFADGETIYLKLAVDGDPSGVVRESAVIPYVGANYRIPVPTVLASDPEHEIPYLATAPVPAADFLSRWDDAGEAQREQFAREVGESLARVHDQRFDRHGHVVGGGAAGLELDAGPWTDVLVDTIEDLREITPDDQFDHHFDDVIAAVEDARDLLDSAPAALLHGDTAVPNCFRADERIGFLDWEIAHVGDPVRDLQYTRDQHFDSLRSSGPERLVTAFYDGYREQAGGLPEGFDDRLPVYEAVNHLGISGHVERIAEFHDEPRDELAAWIDAEMSRLLATIR</sequence>
<evidence type="ECO:0000256" key="1">
    <source>
        <dbReference type="SAM" id="MobiDB-lite"/>
    </source>
</evidence>
<dbReference type="KEGG" id="hsn:DV733_03175"/>
<keyword evidence="4" id="KW-1185">Reference proteome</keyword>
<reference evidence="3 4" key="1">
    <citation type="journal article" date="2019" name="Nat. Commun.">
        <title>A new type of DNA phosphorothioation-based antiviral system in archaea.</title>
        <authorList>
            <person name="Xiong L."/>
            <person name="Liu S."/>
            <person name="Chen S."/>
            <person name="Xiao Y."/>
            <person name="Zhu B."/>
            <person name="Gao Y."/>
            <person name="Zhang Y."/>
            <person name="Chen B."/>
            <person name="Luo J."/>
            <person name="Deng Z."/>
            <person name="Chen X."/>
            <person name="Wang L."/>
            <person name="Chen S."/>
        </authorList>
    </citation>
    <scope>NUCLEOTIDE SEQUENCE [LARGE SCALE GENOMIC DNA]</scope>
    <source>
        <strain evidence="3 4">CBA1105</strain>
    </source>
</reference>
<dbReference type="Gene3D" id="3.90.1200.10">
    <property type="match status" value="1"/>
</dbReference>
<accession>A0A4D6HC53</accession>
<keyword evidence="3" id="KW-0808">Transferase</keyword>
<feature type="domain" description="Aminoglycoside phosphotransferase" evidence="2">
    <location>
        <begin position="30"/>
        <end position="263"/>
    </location>
</feature>
<dbReference type="OrthoDB" id="350437at2157"/>
<dbReference type="RefSeq" id="WP_049993742.1">
    <property type="nucleotide sequence ID" value="NZ_CP031310.1"/>
</dbReference>